<gene>
    <name evidence="2" type="ordered locus">Deipe_2652</name>
</gene>
<dbReference type="STRING" id="937777.Deipe_2652"/>
<reference evidence="3" key="1">
    <citation type="submission" date="2012-03" db="EMBL/GenBank/DDBJ databases">
        <title>Complete sequence of chromosome of Deinococcus peraridilitoris DSM 19664.</title>
        <authorList>
            <person name="Lucas S."/>
            <person name="Copeland A."/>
            <person name="Lapidus A."/>
            <person name="Glavina del Rio T."/>
            <person name="Dalin E."/>
            <person name="Tice H."/>
            <person name="Bruce D."/>
            <person name="Goodwin L."/>
            <person name="Pitluck S."/>
            <person name="Peters L."/>
            <person name="Mikhailova N."/>
            <person name="Lu M."/>
            <person name="Kyrpides N."/>
            <person name="Mavromatis K."/>
            <person name="Ivanova N."/>
            <person name="Brettin T."/>
            <person name="Detter J.C."/>
            <person name="Han C."/>
            <person name="Larimer F."/>
            <person name="Land M."/>
            <person name="Hauser L."/>
            <person name="Markowitz V."/>
            <person name="Cheng J.-F."/>
            <person name="Hugenholtz P."/>
            <person name="Woyke T."/>
            <person name="Wu D."/>
            <person name="Pukall R."/>
            <person name="Steenblock K."/>
            <person name="Brambilla E."/>
            <person name="Klenk H.-P."/>
            <person name="Eisen J.A."/>
        </authorList>
    </citation>
    <scope>NUCLEOTIDE SEQUENCE [LARGE SCALE GENOMIC DNA]</scope>
    <source>
        <strain evidence="3">DSM 19664 / LMG 22246 / CIP 109416 / KR-200</strain>
    </source>
</reference>
<evidence type="ECO:0000256" key="1">
    <source>
        <dbReference type="SAM" id="MobiDB-lite"/>
    </source>
</evidence>
<name>L0A4N8_DEIPD</name>
<accession>L0A4N8</accession>
<sequence>MTDFAERTLGLEHHQGNREQVRILQEHLRRLHDEHCTENAEHDAPDNLPAAQVR</sequence>
<evidence type="ECO:0000313" key="3">
    <source>
        <dbReference type="Proteomes" id="UP000010467"/>
    </source>
</evidence>
<feature type="compositionally biased region" description="Basic and acidic residues" evidence="1">
    <location>
        <begin position="35"/>
        <end position="45"/>
    </location>
</feature>
<proteinExistence type="predicted"/>
<organism evidence="2 3">
    <name type="scientific">Deinococcus peraridilitoris (strain DSM 19664 / LMG 22246 / CIP 109416 / KR-200)</name>
    <dbReference type="NCBI Taxonomy" id="937777"/>
    <lineage>
        <taxon>Bacteria</taxon>
        <taxon>Thermotogati</taxon>
        <taxon>Deinococcota</taxon>
        <taxon>Deinococci</taxon>
        <taxon>Deinococcales</taxon>
        <taxon>Deinococcaceae</taxon>
        <taxon>Deinococcus</taxon>
    </lineage>
</organism>
<keyword evidence="3" id="KW-1185">Reference proteome</keyword>
<dbReference type="PATRIC" id="fig|937777.3.peg.2661"/>
<dbReference type="HOGENOM" id="CLU_3042635_0_0_0"/>
<protein>
    <submittedName>
        <fullName evidence="2">Uncharacterized protein</fullName>
    </submittedName>
</protein>
<dbReference type="KEGG" id="dpd:Deipe_2652"/>
<dbReference type="Proteomes" id="UP000010467">
    <property type="component" value="Chromosome"/>
</dbReference>
<feature type="region of interest" description="Disordered" evidence="1">
    <location>
        <begin position="35"/>
        <end position="54"/>
    </location>
</feature>
<dbReference type="AlphaFoldDB" id="L0A4N8"/>
<dbReference type="EMBL" id="CP003382">
    <property type="protein sequence ID" value="AFZ68117.1"/>
    <property type="molecule type" value="Genomic_DNA"/>
</dbReference>
<dbReference type="RefSeq" id="WP_015236419.1">
    <property type="nucleotide sequence ID" value="NC_019793.1"/>
</dbReference>
<evidence type="ECO:0000313" key="2">
    <source>
        <dbReference type="EMBL" id="AFZ68117.1"/>
    </source>
</evidence>